<feature type="compositionally biased region" description="Polar residues" evidence="7">
    <location>
        <begin position="425"/>
        <end position="454"/>
    </location>
</feature>
<dbReference type="GO" id="GO:0004518">
    <property type="term" value="F:nuclease activity"/>
    <property type="evidence" value="ECO:0007669"/>
    <property type="project" value="UniProtKB-KW"/>
</dbReference>
<evidence type="ECO:0000256" key="7">
    <source>
        <dbReference type="SAM" id="MobiDB-lite"/>
    </source>
</evidence>
<name>A0A9P6MSN1_9FUNG</name>
<dbReference type="AlphaFoldDB" id="A0A9P6MSN1"/>
<feature type="compositionally biased region" description="Low complexity" evidence="7">
    <location>
        <begin position="7"/>
        <end position="18"/>
    </location>
</feature>
<reference evidence="9" key="1">
    <citation type="journal article" date="2020" name="Fungal Divers.">
        <title>Resolving the Mortierellaceae phylogeny through synthesis of multi-gene phylogenetics and phylogenomics.</title>
        <authorList>
            <person name="Vandepol N."/>
            <person name="Liber J."/>
            <person name="Desiro A."/>
            <person name="Na H."/>
            <person name="Kennedy M."/>
            <person name="Barry K."/>
            <person name="Grigoriev I.V."/>
            <person name="Miller A.N."/>
            <person name="O'Donnell K."/>
            <person name="Stajich J.E."/>
            <person name="Bonito G."/>
        </authorList>
    </citation>
    <scope>NUCLEOTIDE SEQUENCE</scope>
    <source>
        <strain evidence="9">NRRL 2769</strain>
    </source>
</reference>
<evidence type="ECO:0000256" key="3">
    <source>
        <dbReference type="ARBA" id="ARBA00044676"/>
    </source>
</evidence>
<comment type="function">
    <text evidence="6">Decapping enzyme for NAD-capped RNAs: specifically hydrolyzes the nicotinamide adenine dinucleotide (NAD) cap from a subset of RNAs by removing the entire NAD moiety from the 5'-end of an NAD-capped RNA.</text>
</comment>
<evidence type="ECO:0000313" key="10">
    <source>
        <dbReference type="Proteomes" id="UP000703661"/>
    </source>
</evidence>
<feature type="compositionally biased region" description="Polar residues" evidence="7">
    <location>
        <begin position="107"/>
        <end position="116"/>
    </location>
</feature>
<dbReference type="InterPro" id="IPR013961">
    <property type="entry name" value="RAI1"/>
</dbReference>
<feature type="region of interest" description="Disordered" evidence="7">
    <location>
        <begin position="362"/>
        <end position="484"/>
    </location>
</feature>
<comment type="catalytic activity">
    <reaction evidence="5">
        <text>a 5'-end NAD(+)-phospho-ribonucleoside in mRNA + H2O = a 5'-end phospho-ribonucleoside in mRNA + NAD(+) + H(+)</text>
        <dbReference type="Rhea" id="RHEA:60880"/>
        <dbReference type="Rhea" id="RHEA-COMP:15692"/>
        <dbReference type="Rhea" id="RHEA-COMP:15698"/>
        <dbReference type="ChEBI" id="CHEBI:15377"/>
        <dbReference type="ChEBI" id="CHEBI:15378"/>
        <dbReference type="ChEBI" id="CHEBI:57540"/>
        <dbReference type="ChEBI" id="CHEBI:138282"/>
        <dbReference type="ChEBI" id="CHEBI:144029"/>
    </reaction>
    <physiologicalReaction direction="left-to-right" evidence="5">
        <dbReference type="Rhea" id="RHEA:60881"/>
    </physiologicalReaction>
</comment>
<keyword evidence="6" id="KW-0694">RNA-binding</keyword>
<evidence type="ECO:0000256" key="2">
    <source>
        <dbReference type="ARBA" id="ARBA00006562"/>
    </source>
</evidence>
<protein>
    <recommendedName>
        <fullName evidence="6">Decapping nuclease</fullName>
        <ecNumber evidence="6">3.6.1.-</ecNumber>
    </recommendedName>
</protein>
<dbReference type="InterPro" id="IPR039039">
    <property type="entry name" value="RAI1-like_fam"/>
</dbReference>
<feature type="compositionally biased region" description="Basic and acidic residues" evidence="7">
    <location>
        <begin position="117"/>
        <end position="127"/>
    </location>
</feature>
<feature type="domain" description="RAI1-like" evidence="8">
    <location>
        <begin position="491"/>
        <end position="673"/>
    </location>
</feature>
<keyword evidence="10" id="KW-1185">Reference proteome</keyword>
<keyword evidence="6" id="KW-0547">Nucleotide-binding</keyword>
<evidence type="ECO:0000256" key="5">
    <source>
        <dbReference type="ARBA" id="ARBA00048124"/>
    </source>
</evidence>
<comment type="catalytic activity">
    <reaction evidence="4">
        <text>a 5'-end triphospho-ribonucleoside in mRNA + H2O = a 5'-end phospho-ribonucleoside in mRNA + diphosphate + H(+)</text>
        <dbReference type="Rhea" id="RHEA:78683"/>
        <dbReference type="Rhea" id="RHEA-COMP:15692"/>
        <dbReference type="Rhea" id="RHEA-COMP:17164"/>
        <dbReference type="ChEBI" id="CHEBI:15377"/>
        <dbReference type="ChEBI" id="CHEBI:15378"/>
        <dbReference type="ChEBI" id="CHEBI:33019"/>
        <dbReference type="ChEBI" id="CHEBI:138282"/>
        <dbReference type="ChEBI" id="CHEBI:167618"/>
    </reaction>
    <physiologicalReaction direction="left-to-right" evidence="4">
        <dbReference type="Rhea" id="RHEA:78684"/>
    </physiologicalReaction>
</comment>
<feature type="compositionally biased region" description="Polar residues" evidence="7">
    <location>
        <begin position="241"/>
        <end position="255"/>
    </location>
</feature>
<keyword evidence="6" id="KW-0378">Hydrolase</keyword>
<feature type="domain" description="RAI1-like" evidence="8">
    <location>
        <begin position="154"/>
        <end position="226"/>
    </location>
</feature>
<dbReference type="GO" id="GO:0000166">
    <property type="term" value="F:nucleotide binding"/>
    <property type="evidence" value="ECO:0007669"/>
    <property type="project" value="UniProtKB-KW"/>
</dbReference>
<feature type="compositionally biased region" description="Low complexity" evidence="7">
    <location>
        <begin position="455"/>
        <end position="466"/>
    </location>
</feature>
<evidence type="ECO:0000256" key="6">
    <source>
        <dbReference type="RuleBase" id="RU367113"/>
    </source>
</evidence>
<comment type="subcellular location">
    <subcellularLocation>
        <location evidence="6">Nucleus</location>
    </subcellularLocation>
</comment>
<feature type="non-terminal residue" evidence="9">
    <location>
        <position position="675"/>
    </location>
</feature>
<accession>A0A9P6MSN1</accession>
<feature type="region of interest" description="Disordered" evidence="7">
    <location>
        <begin position="1"/>
        <end position="127"/>
    </location>
</feature>
<dbReference type="PANTHER" id="PTHR12395:SF9">
    <property type="entry name" value="DECAPPING AND EXORIBONUCLEASE PROTEIN"/>
    <property type="match status" value="1"/>
</dbReference>
<feature type="compositionally biased region" description="Low complexity" evidence="7">
    <location>
        <begin position="256"/>
        <end position="280"/>
    </location>
</feature>
<dbReference type="Pfam" id="PF08652">
    <property type="entry name" value="RAI1"/>
    <property type="match status" value="3"/>
</dbReference>
<evidence type="ECO:0000259" key="8">
    <source>
        <dbReference type="Pfam" id="PF08652"/>
    </source>
</evidence>
<dbReference type="GO" id="GO:0000956">
    <property type="term" value="P:nuclear-transcribed mRNA catabolic process"/>
    <property type="evidence" value="ECO:0007669"/>
    <property type="project" value="TreeGrafter"/>
</dbReference>
<dbReference type="PANTHER" id="PTHR12395">
    <property type="entry name" value="DOM-3 RELATED"/>
    <property type="match status" value="1"/>
</dbReference>
<feature type="compositionally biased region" description="Basic and acidic residues" evidence="7">
    <location>
        <begin position="39"/>
        <end position="54"/>
    </location>
</feature>
<organism evidence="9 10">
    <name type="scientific">Entomortierella chlamydospora</name>
    <dbReference type="NCBI Taxonomy" id="101097"/>
    <lineage>
        <taxon>Eukaryota</taxon>
        <taxon>Fungi</taxon>
        <taxon>Fungi incertae sedis</taxon>
        <taxon>Mucoromycota</taxon>
        <taxon>Mortierellomycotina</taxon>
        <taxon>Mortierellomycetes</taxon>
        <taxon>Mortierellales</taxon>
        <taxon>Mortierellaceae</taxon>
        <taxon>Entomortierella</taxon>
    </lineage>
</organism>
<dbReference type="GO" id="GO:0005829">
    <property type="term" value="C:cytosol"/>
    <property type="evidence" value="ECO:0007669"/>
    <property type="project" value="TreeGrafter"/>
</dbReference>
<gene>
    <name evidence="9" type="primary">DOM3Z</name>
    <name evidence="9" type="ORF">BGZ80_000748</name>
</gene>
<feature type="region of interest" description="Disordered" evidence="7">
    <location>
        <begin position="224"/>
        <end position="280"/>
    </location>
</feature>
<comment type="cofactor">
    <cofactor evidence="1 6">
        <name>a divalent metal cation</name>
        <dbReference type="ChEBI" id="CHEBI:60240"/>
    </cofactor>
</comment>
<dbReference type="GO" id="GO:0003723">
    <property type="term" value="F:RNA binding"/>
    <property type="evidence" value="ECO:0007669"/>
    <property type="project" value="UniProtKB-KW"/>
</dbReference>
<feature type="domain" description="RAI1-like" evidence="8">
    <location>
        <begin position="277"/>
        <end position="371"/>
    </location>
</feature>
<evidence type="ECO:0000256" key="4">
    <source>
        <dbReference type="ARBA" id="ARBA00044692"/>
    </source>
</evidence>
<evidence type="ECO:0000313" key="9">
    <source>
        <dbReference type="EMBL" id="KAG0011361.1"/>
    </source>
</evidence>
<dbReference type="GO" id="GO:0110155">
    <property type="term" value="P:NAD-cap decapping"/>
    <property type="evidence" value="ECO:0007669"/>
    <property type="project" value="TreeGrafter"/>
</dbReference>
<proteinExistence type="inferred from homology"/>
<comment type="caution">
    <text evidence="9">The sequence shown here is derived from an EMBL/GenBank/DDBJ whole genome shotgun (WGS) entry which is preliminary data.</text>
</comment>
<evidence type="ECO:0000256" key="1">
    <source>
        <dbReference type="ARBA" id="ARBA00001968"/>
    </source>
</evidence>
<dbReference type="EC" id="3.6.1.-" evidence="6"/>
<dbReference type="Proteomes" id="UP000703661">
    <property type="component" value="Unassembled WGS sequence"/>
</dbReference>
<keyword evidence="6" id="KW-0539">Nucleus</keyword>
<feature type="compositionally biased region" description="Basic and acidic residues" evidence="7">
    <location>
        <begin position="224"/>
        <end position="239"/>
    </location>
</feature>
<comment type="similarity">
    <text evidence="2 6">Belongs to the DXO/Dom3Z family.</text>
</comment>
<keyword evidence="6" id="KW-0540">Nuclease</keyword>
<dbReference type="GO" id="GO:0034353">
    <property type="term" value="F:mRNA 5'-diphosphatase activity"/>
    <property type="evidence" value="ECO:0007669"/>
    <property type="project" value="TreeGrafter"/>
</dbReference>
<keyword evidence="6" id="KW-0479">Metal-binding</keyword>
<dbReference type="GO" id="GO:0005634">
    <property type="term" value="C:nucleus"/>
    <property type="evidence" value="ECO:0007669"/>
    <property type="project" value="UniProtKB-SubCell"/>
</dbReference>
<sequence length="675" mass="76087">MPQGPWNNDSDNNNGNGNERLGPPAENPNSSRPYPGQREGGRYQSSHDHRDRTRQQYQHPYHRQNPSGHPQYAAPSPIRLIPGQPPPFAAPPSLHHQRHWDSRATFHPQQQYQQGNRNRDFGGHHHDEPAVQYSENQFAVHPLNRFKVKCAPFQQPIEIGSFSYTEQREFVMDDSQLKYYFPPDLSKPNNLSVNYDKYISRDTTVDEHLDALLDALICIRDSEDQQNQKKEEEDKDHVSETFAQGDNSLDTKPTPTSGSSTRDNNRSSSNSNRGSSTKGSMTRADFVCYRGILTKIMCTPYTRNEPWELGATLYKGTIYIEEHVTPEKRSAALGTSERHKLMSYWGYRFETICNISKPVSELRRTKVRKRAPGTAAVEGPGAETGSGNKKRRSSDSHNSDSQTAESQREDSRQPGSNKRARLLENDSSAAPDNSENEESMNPSAPSQSETSGSCENVDSSNANNNSGDGGNNDKGGEESEEEEYIEQINLQDPELTGRLDGIVDTNLQYCTVARTKIGRNSIIMGAEVDCISEPKKPPPFNPLSHYIELKTSRAIGSDRDRRNFERHKLLKFWAQSFLPGIPTIIVGFRDDDGNVMTVETLKTMEIPRLVRGKESEWDSTICINFLDGVLNFLRKKIVNDDPDVTYTIRWAAPFNAIEVECAGKKNAFLTARFLD</sequence>
<dbReference type="GO" id="GO:0046872">
    <property type="term" value="F:metal ion binding"/>
    <property type="evidence" value="ECO:0007669"/>
    <property type="project" value="UniProtKB-KW"/>
</dbReference>
<dbReference type="EMBL" id="JAAAID010001162">
    <property type="protein sequence ID" value="KAG0011361.1"/>
    <property type="molecule type" value="Genomic_DNA"/>
</dbReference>
<comment type="catalytic activity">
    <reaction evidence="3">
        <text>a 5'-end (N(7)-methyl 5'-triphosphoguanosine)-ribonucleoside-ribonucleotide in mRNA + H2O = a (N(7)-methyl 5'-triphosphoguanosine)-nucleoside + a 5'-end phospho-ribonucleoside in mRNA + H(+)</text>
        <dbReference type="Rhea" id="RHEA:66928"/>
        <dbReference type="Rhea" id="RHEA-COMP:15692"/>
        <dbReference type="Rhea" id="RHEA-COMP:17313"/>
        <dbReference type="ChEBI" id="CHEBI:15377"/>
        <dbReference type="ChEBI" id="CHEBI:15378"/>
        <dbReference type="ChEBI" id="CHEBI:138282"/>
        <dbReference type="ChEBI" id="CHEBI:172876"/>
        <dbReference type="ChEBI" id="CHEBI:172877"/>
    </reaction>
    <physiologicalReaction direction="left-to-right" evidence="3">
        <dbReference type="Rhea" id="RHEA:66929"/>
    </physiologicalReaction>
</comment>